<dbReference type="EMBL" id="DSOK01000161">
    <property type="protein sequence ID" value="HEN14907.1"/>
    <property type="molecule type" value="Genomic_DNA"/>
</dbReference>
<dbReference type="Pfam" id="PF04972">
    <property type="entry name" value="BON"/>
    <property type="match status" value="2"/>
</dbReference>
<dbReference type="InterPro" id="IPR007055">
    <property type="entry name" value="BON_dom"/>
</dbReference>
<sequence length="331" mass="35448">MRRYQAWLMALGVAAATPGLMWAGPLSFLQSKSAPAAKAAPGRTNKDVLNDVVAAFKEAGIKGKGLNVEVNGGVVKLTGAVAGRDMRAMAAQTAASINGVRRVDNQLKILEAAPSNGGGIQQVQHRTAPRRPSNDQMAAQVASALEQAQLAGADIDIQCQSGIVRLTGAVASTRDRAAASAIVGRLPGVQQVENNLQVTGGLQAANFQDAAAPVPGGPYAAATMPRGTMAGMAPIPAYGYPGGGASQVVFDQPNMPNYAWPAYAQYPNMAAVTYPQQYSASAWPYIGPFYPYPQVPLGWRKVQLEWDDGYWQLNFRPRTEKWWWFLNYKNW</sequence>
<gene>
    <name evidence="2" type="ORF">ENQ76_05480</name>
</gene>
<dbReference type="AlphaFoldDB" id="A0A7C2JZU4"/>
<proteinExistence type="predicted"/>
<accession>A0A7C2JZU4</accession>
<feature type="domain" description="BON" evidence="1">
    <location>
        <begin position="133"/>
        <end position="200"/>
    </location>
</feature>
<evidence type="ECO:0000259" key="1">
    <source>
        <dbReference type="PROSITE" id="PS50914"/>
    </source>
</evidence>
<evidence type="ECO:0000313" key="2">
    <source>
        <dbReference type="EMBL" id="HEN14907.1"/>
    </source>
</evidence>
<dbReference type="SMART" id="SM00749">
    <property type="entry name" value="BON"/>
    <property type="match status" value="2"/>
</dbReference>
<comment type="caution">
    <text evidence="2">The sequence shown here is derived from an EMBL/GenBank/DDBJ whole genome shotgun (WGS) entry which is preliminary data.</text>
</comment>
<feature type="domain" description="BON" evidence="1">
    <location>
        <begin position="44"/>
        <end position="111"/>
    </location>
</feature>
<dbReference type="PANTHER" id="PTHR34606:SF15">
    <property type="entry name" value="BON DOMAIN-CONTAINING PROTEIN"/>
    <property type="match status" value="1"/>
</dbReference>
<dbReference type="PROSITE" id="PS50914">
    <property type="entry name" value="BON"/>
    <property type="match status" value="2"/>
</dbReference>
<protein>
    <submittedName>
        <fullName evidence="2">BON domain-containing protein</fullName>
    </submittedName>
</protein>
<dbReference type="InterPro" id="IPR014004">
    <property type="entry name" value="Transpt-assoc_nodulatn_dom_bac"/>
</dbReference>
<name>A0A7C2JZU4_9PLAN</name>
<organism evidence="2">
    <name type="scientific">Schlesneria paludicola</name>
    <dbReference type="NCBI Taxonomy" id="360056"/>
    <lineage>
        <taxon>Bacteria</taxon>
        <taxon>Pseudomonadati</taxon>
        <taxon>Planctomycetota</taxon>
        <taxon>Planctomycetia</taxon>
        <taxon>Planctomycetales</taxon>
        <taxon>Planctomycetaceae</taxon>
        <taxon>Schlesneria</taxon>
    </lineage>
</organism>
<dbReference type="InterPro" id="IPR051686">
    <property type="entry name" value="Lipoprotein_DolP"/>
</dbReference>
<dbReference type="Gene3D" id="3.30.1340.30">
    <property type="match status" value="2"/>
</dbReference>
<reference evidence="2" key="1">
    <citation type="journal article" date="2020" name="mSystems">
        <title>Genome- and Community-Level Interaction Insights into Carbon Utilization and Element Cycling Functions of Hydrothermarchaeota in Hydrothermal Sediment.</title>
        <authorList>
            <person name="Zhou Z."/>
            <person name="Liu Y."/>
            <person name="Xu W."/>
            <person name="Pan J."/>
            <person name="Luo Z.H."/>
            <person name="Li M."/>
        </authorList>
    </citation>
    <scope>NUCLEOTIDE SEQUENCE [LARGE SCALE GENOMIC DNA]</scope>
    <source>
        <strain evidence="2">SpSt-339</strain>
    </source>
</reference>
<dbReference type="PANTHER" id="PTHR34606">
    <property type="entry name" value="BON DOMAIN-CONTAINING PROTEIN"/>
    <property type="match status" value="1"/>
</dbReference>